<name>A0AAV2ZER9_9STRA</name>
<evidence type="ECO:0000256" key="1">
    <source>
        <dbReference type="SAM" id="MobiDB-lite"/>
    </source>
</evidence>
<reference evidence="2" key="2">
    <citation type="journal article" date="2023" name="Microbiol Resour">
        <title>Decontamination and Annotation of the Draft Genome Sequence of the Oomycete Lagenidium giganteum ARSEF 373.</title>
        <authorList>
            <person name="Morgan W.R."/>
            <person name="Tartar A."/>
        </authorList>
    </citation>
    <scope>NUCLEOTIDE SEQUENCE</scope>
    <source>
        <strain evidence="2">ARSEF 373</strain>
    </source>
</reference>
<feature type="region of interest" description="Disordered" evidence="1">
    <location>
        <begin position="53"/>
        <end position="78"/>
    </location>
</feature>
<dbReference type="Proteomes" id="UP001146120">
    <property type="component" value="Unassembled WGS sequence"/>
</dbReference>
<keyword evidence="3" id="KW-1185">Reference proteome</keyword>
<evidence type="ECO:0000313" key="3">
    <source>
        <dbReference type="Proteomes" id="UP001146120"/>
    </source>
</evidence>
<protein>
    <submittedName>
        <fullName evidence="2">Uncharacterized protein</fullName>
    </submittedName>
</protein>
<feature type="compositionally biased region" description="Basic residues" evidence="1">
    <location>
        <begin position="60"/>
        <end position="74"/>
    </location>
</feature>
<evidence type="ECO:0000313" key="2">
    <source>
        <dbReference type="EMBL" id="DBA04389.1"/>
    </source>
</evidence>
<comment type="caution">
    <text evidence="2">The sequence shown here is derived from an EMBL/GenBank/DDBJ whole genome shotgun (WGS) entry which is preliminary data.</text>
</comment>
<reference evidence="2" key="1">
    <citation type="submission" date="2022-11" db="EMBL/GenBank/DDBJ databases">
        <authorList>
            <person name="Morgan W.R."/>
            <person name="Tartar A."/>
        </authorList>
    </citation>
    <scope>NUCLEOTIDE SEQUENCE</scope>
    <source>
        <strain evidence="2">ARSEF 373</strain>
    </source>
</reference>
<dbReference type="EMBL" id="DAKRPA010000008">
    <property type="protein sequence ID" value="DBA04389.1"/>
    <property type="molecule type" value="Genomic_DNA"/>
</dbReference>
<proteinExistence type="predicted"/>
<accession>A0AAV2ZER9</accession>
<gene>
    <name evidence="2" type="ORF">N0F65_009985</name>
</gene>
<dbReference type="AlphaFoldDB" id="A0AAV2ZER9"/>
<sequence length="113" mass="12078">MRVLREFTRAASTTAIRSANANAASTRALADKFNLATLNGGKSPFEVSSQRLMSAGAPKKTTKTVAKPKAKKANSVKAQNDVRDIYSLEYLSGTKKAPKAKSNPFDVASSKLM</sequence>
<organism evidence="2 3">
    <name type="scientific">Lagenidium giganteum</name>
    <dbReference type="NCBI Taxonomy" id="4803"/>
    <lineage>
        <taxon>Eukaryota</taxon>
        <taxon>Sar</taxon>
        <taxon>Stramenopiles</taxon>
        <taxon>Oomycota</taxon>
        <taxon>Peronosporomycetes</taxon>
        <taxon>Pythiales</taxon>
        <taxon>Pythiaceae</taxon>
    </lineage>
</organism>